<gene>
    <name evidence="2" type="ORF">PEB0149_001580</name>
</gene>
<dbReference type="AlphaFoldDB" id="A0A1R0F712"/>
<keyword evidence="1" id="KW-0732">Signal</keyword>
<dbReference type="PROSITE" id="PS51257">
    <property type="entry name" value="PROKAR_LIPOPROTEIN"/>
    <property type="match status" value="1"/>
</dbReference>
<evidence type="ECO:0000313" key="2">
    <source>
        <dbReference type="EMBL" id="OLY42751.1"/>
    </source>
</evidence>
<name>A0A1R0F712_9HYPH</name>
<feature type="chain" id="PRO_5012096324" description="Lipoprotein" evidence="1">
    <location>
        <begin position="21"/>
        <end position="133"/>
    </location>
</feature>
<dbReference type="GeneID" id="92992629"/>
<evidence type="ECO:0000256" key="1">
    <source>
        <dbReference type="SAM" id="SignalP"/>
    </source>
</evidence>
<evidence type="ECO:0000313" key="3">
    <source>
        <dbReference type="Proteomes" id="UP000187344"/>
    </source>
</evidence>
<dbReference type="RefSeq" id="WP_075870591.1">
    <property type="nucleotide sequence ID" value="NZ_CALYQA010000003.1"/>
</dbReference>
<dbReference type="OrthoDB" id="8419513at2"/>
<dbReference type="EMBL" id="LXYT01000003">
    <property type="protein sequence ID" value="OLY42751.1"/>
    <property type="molecule type" value="Genomic_DNA"/>
</dbReference>
<accession>A0A1R0F712</accession>
<evidence type="ECO:0008006" key="4">
    <source>
        <dbReference type="Google" id="ProtNLM"/>
    </source>
</evidence>
<keyword evidence="3" id="KW-1185">Reference proteome</keyword>
<sequence>MKIRKITTCSVLLLSLGLYACTQKTGPGNIELASGEPALKTMERVALAANRCWFKSDKAEFKRYGFEPELQSYSGRPRMLIVPKSTPGGKPILVVEAEGNPAKVSVYGPLMATPHGNAIGEDIDRWVKGDNQC</sequence>
<proteinExistence type="predicted"/>
<feature type="signal peptide" evidence="1">
    <location>
        <begin position="1"/>
        <end position="20"/>
    </location>
</feature>
<protein>
    <recommendedName>
        <fullName evidence="4">Lipoprotein</fullName>
    </recommendedName>
</protein>
<reference evidence="2 3" key="1">
    <citation type="submission" date="2016-12" db="EMBL/GenBank/DDBJ databases">
        <title>Comparative genomics of Bartonella apis.</title>
        <authorList>
            <person name="Engel P."/>
        </authorList>
    </citation>
    <scope>NUCLEOTIDE SEQUENCE [LARGE SCALE GENOMIC DNA]</scope>
    <source>
        <strain evidence="2 3">PEB0149</strain>
    </source>
</reference>
<comment type="caution">
    <text evidence="2">The sequence shown here is derived from an EMBL/GenBank/DDBJ whole genome shotgun (WGS) entry which is preliminary data.</text>
</comment>
<organism evidence="2 3">
    <name type="scientific">Bartonella apis</name>
    <dbReference type="NCBI Taxonomy" id="1686310"/>
    <lineage>
        <taxon>Bacteria</taxon>
        <taxon>Pseudomonadati</taxon>
        <taxon>Pseudomonadota</taxon>
        <taxon>Alphaproteobacteria</taxon>
        <taxon>Hyphomicrobiales</taxon>
        <taxon>Bartonellaceae</taxon>
        <taxon>Bartonella</taxon>
    </lineage>
</organism>
<dbReference type="Proteomes" id="UP000187344">
    <property type="component" value="Unassembled WGS sequence"/>
</dbReference>